<comment type="caution">
    <text evidence="7">The sequence shown here is derived from an EMBL/GenBank/DDBJ whole genome shotgun (WGS) entry which is preliminary data.</text>
</comment>
<evidence type="ECO:0000256" key="6">
    <source>
        <dbReference type="SAM" id="Phobius"/>
    </source>
</evidence>
<evidence type="ECO:0000256" key="4">
    <source>
        <dbReference type="ARBA" id="ARBA00022989"/>
    </source>
</evidence>
<accession>A0A0L6ZDR4</accession>
<dbReference type="EMBL" id="LHUR01000011">
    <property type="protein sequence ID" value="KOA21121.1"/>
    <property type="molecule type" value="Genomic_DNA"/>
</dbReference>
<reference evidence="8" key="1">
    <citation type="submission" date="2015-08" db="EMBL/GenBank/DDBJ databases">
        <title>Genome sequence of the strict anaerobe Clostridium homopropionicum LuHBu1 (DSM 5847T).</title>
        <authorList>
            <person name="Poehlein A."/>
            <person name="Beck M."/>
            <person name="Schiel-Bengelsdorf B."/>
            <person name="Bengelsdorf F.R."/>
            <person name="Daniel R."/>
            <person name="Duerre P."/>
        </authorList>
    </citation>
    <scope>NUCLEOTIDE SEQUENCE [LARGE SCALE GENOMIC DNA]</scope>
    <source>
        <strain evidence="8">DSM 5847</strain>
    </source>
</reference>
<comment type="subcellular location">
    <subcellularLocation>
        <location evidence="1">Cell membrane</location>
        <topology evidence="1">Multi-pass membrane protein</topology>
    </subcellularLocation>
</comment>
<protein>
    <submittedName>
        <fullName evidence="7">Polysaccharide biosynthesis protein</fullName>
    </submittedName>
</protein>
<feature type="transmembrane region" description="Helical" evidence="6">
    <location>
        <begin position="328"/>
        <end position="349"/>
    </location>
</feature>
<feature type="transmembrane region" description="Helical" evidence="6">
    <location>
        <begin position="361"/>
        <end position="381"/>
    </location>
</feature>
<feature type="transmembrane region" description="Helical" evidence="6">
    <location>
        <begin position="215"/>
        <end position="234"/>
    </location>
</feature>
<organism evidence="7 8">
    <name type="scientific">Clostridium homopropionicum DSM 5847</name>
    <dbReference type="NCBI Taxonomy" id="1121318"/>
    <lineage>
        <taxon>Bacteria</taxon>
        <taxon>Bacillati</taxon>
        <taxon>Bacillota</taxon>
        <taxon>Clostridia</taxon>
        <taxon>Eubacteriales</taxon>
        <taxon>Clostridiaceae</taxon>
        <taxon>Clostridium</taxon>
    </lineage>
</organism>
<proteinExistence type="predicted"/>
<dbReference type="PATRIC" id="fig|1121318.3.peg.711"/>
<name>A0A0L6ZDR4_9CLOT</name>
<sequence length="482" mass="55601">MDRKLSFLKNSFIYTLGDLLPKVVSLLMIPVLTKYMGKVEYGIYGYMTILLGFLSMLYILGLDGALTRFYYEYEDKGEEKKLISTIWIFLLGYNLILSILIAIFGKNFSKLILGEIPFNPYFKLLIIICFFATFASIPLVLFRLREQSVKFGLFNIITTFVNIFFIFYFVSYKTQGAEGYLKAILFTNIAFSVVYLVINIKDLGLYFSFNIAKSALKYGIPLIPHAIGAWVLMSSDRYFLNIYTSQADLGLYTLAYQFGMLVYYLIVAINKAYVPFFFKTANEEKENAPRVFQEIIKYYSVFIISIGVGLALFAKEIIIIMASNKEFYAAYKIVPLIGLAYVFNGFYYMCVNGIFYSKKTYILPFSTGASAIVALILNFILIPRYGIYGGAIATIFAYFTLFIVTYVFSQKFYYIQWDWVKLSVNTLLGLAIYGISLFNIENLFLSILYKTVLFIIYIALLFLFKILSFEKLIFFKNKLIKR</sequence>
<evidence type="ECO:0000256" key="2">
    <source>
        <dbReference type="ARBA" id="ARBA00022475"/>
    </source>
</evidence>
<keyword evidence="4 6" id="KW-1133">Transmembrane helix</keyword>
<dbReference type="GO" id="GO:0005886">
    <property type="term" value="C:plasma membrane"/>
    <property type="evidence" value="ECO:0007669"/>
    <property type="project" value="UniProtKB-SubCell"/>
</dbReference>
<keyword evidence="8" id="KW-1185">Reference proteome</keyword>
<keyword evidence="2" id="KW-1003">Cell membrane</keyword>
<feature type="transmembrane region" description="Helical" evidence="6">
    <location>
        <begin position="124"/>
        <end position="144"/>
    </location>
</feature>
<evidence type="ECO:0000256" key="1">
    <source>
        <dbReference type="ARBA" id="ARBA00004651"/>
    </source>
</evidence>
<dbReference type="Proteomes" id="UP000037043">
    <property type="component" value="Unassembled WGS sequence"/>
</dbReference>
<feature type="transmembrane region" description="Helical" evidence="6">
    <location>
        <begin position="452"/>
        <end position="474"/>
    </location>
</feature>
<gene>
    <name evidence="7" type="ORF">CLHOM_07090</name>
</gene>
<dbReference type="PANTHER" id="PTHR30250">
    <property type="entry name" value="PST FAMILY PREDICTED COLANIC ACID TRANSPORTER"/>
    <property type="match status" value="1"/>
</dbReference>
<feature type="transmembrane region" description="Helical" evidence="6">
    <location>
        <begin position="43"/>
        <end position="61"/>
    </location>
</feature>
<evidence type="ECO:0000256" key="3">
    <source>
        <dbReference type="ARBA" id="ARBA00022692"/>
    </source>
</evidence>
<feature type="transmembrane region" description="Helical" evidence="6">
    <location>
        <begin position="420"/>
        <end position="440"/>
    </location>
</feature>
<evidence type="ECO:0000313" key="7">
    <source>
        <dbReference type="EMBL" id="KOA21121.1"/>
    </source>
</evidence>
<feature type="transmembrane region" description="Helical" evidence="6">
    <location>
        <begin position="12"/>
        <end position="31"/>
    </location>
</feature>
<evidence type="ECO:0000256" key="5">
    <source>
        <dbReference type="ARBA" id="ARBA00023136"/>
    </source>
</evidence>
<dbReference type="InterPro" id="IPR002797">
    <property type="entry name" value="Polysacc_synth"/>
</dbReference>
<evidence type="ECO:0000313" key="8">
    <source>
        <dbReference type="Proteomes" id="UP000037043"/>
    </source>
</evidence>
<dbReference type="InterPro" id="IPR050833">
    <property type="entry name" value="Poly_Biosynth_Transport"/>
</dbReference>
<feature type="transmembrane region" description="Helical" evidence="6">
    <location>
        <begin position="387"/>
        <end position="408"/>
    </location>
</feature>
<dbReference type="AlphaFoldDB" id="A0A0L6ZDR4"/>
<feature type="transmembrane region" description="Helical" evidence="6">
    <location>
        <begin position="151"/>
        <end position="171"/>
    </location>
</feature>
<feature type="transmembrane region" description="Helical" evidence="6">
    <location>
        <begin position="183"/>
        <end position="203"/>
    </location>
</feature>
<feature type="transmembrane region" description="Helical" evidence="6">
    <location>
        <begin position="254"/>
        <end position="278"/>
    </location>
</feature>
<feature type="transmembrane region" description="Helical" evidence="6">
    <location>
        <begin position="298"/>
        <end position="322"/>
    </location>
</feature>
<dbReference type="STRING" id="36844.SAMN04488501_10411"/>
<dbReference type="RefSeq" id="WP_052220298.1">
    <property type="nucleotide sequence ID" value="NZ_LHUR01000011.1"/>
</dbReference>
<keyword evidence="3 6" id="KW-0812">Transmembrane</keyword>
<keyword evidence="5 6" id="KW-0472">Membrane</keyword>
<dbReference type="Pfam" id="PF01943">
    <property type="entry name" value="Polysacc_synt"/>
    <property type="match status" value="1"/>
</dbReference>
<feature type="transmembrane region" description="Helical" evidence="6">
    <location>
        <begin position="82"/>
        <end position="104"/>
    </location>
</feature>
<dbReference type="PANTHER" id="PTHR30250:SF11">
    <property type="entry name" value="O-ANTIGEN TRANSPORTER-RELATED"/>
    <property type="match status" value="1"/>
</dbReference>